<dbReference type="Proteomes" id="UP001469553">
    <property type="component" value="Unassembled WGS sequence"/>
</dbReference>
<reference evidence="2 3" key="1">
    <citation type="submission" date="2021-06" db="EMBL/GenBank/DDBJ databases">
        <authorList>
            <person name="Palmer J.M."/>
        </authorList>
    </citation>
    <scope>NUCLEOTIDE SEQUENCE [LARGE SCALE GENOMIC DNA]</scope>
    <source>
        <strain evidence="2 3">AS_MEX2019</strain>
        <tissue evidence="2">Muscle</tissue>
    </source>
</reference>
<evidence type="ECO:0000313" key="3">
    <source>
        <dbReference type="Proteomes" id="UP001469553"/>
    </source>
</evidence>
<feature type="region of interest" description="Disordered" evidence="1">
    <location>
        <begin position="28"/>
        <end position="48"/>
    </location>
</feature>
<evidence type="ECO:0000313" key="2">
    <source>
        <dbReference type="EMBL" id="MEQ2305232.1"/>
    </source>
</evidence>
<protein>
    <submittedName>
        <fullName evidence="2">Uncharacterized protein</fullName>
    </submittedName>
</protein>
<feature type="region of interest" description="Disordered" evidence="1">
    <location>
        <begin position="103"/>
        <end position="122"/>
    </location>
</feature>
<sequence>MNSCSVPEILRENIQPLLRDLKLKHTWDVHQDSTSRSSSESPTPPPHKRGFCSALIKVWSPFSLSVFFSPSLNRHLNVVEGFECSNDPRGYVVWGLNAPGRVSHGKQALGDGSDKEQFENPS</sequence>
<comment type="caution">
    <text evidence="2">The sequence shown here is derived from an EMBL/GenBank/DDBJ whole genome shotgun (WGS) entry which is preliminary data.</text>
</comment>
<feature type="compositionally biased region" description="Basic and acidic residues" evidence="1">
    <location>
        <begin position="112"/>
        <end position="122"/>
    </location>
</feature>
<accession>A0ABV0ZG85</accession>
<name>A0ABV0ZG85_9TELE</name>
<gene>
    <name evidence="2" type="ORF">AMECASPLE_035655</name>
</gene>
<dbReference type="EMBL" id="JAHRIP010061804">
    <property type="protein sequence ID" value="MEQ2305232.1"/>
    <property type="molecule type" value="Genomic_DNA"/>
</dbReference>
<evidence type="ECO:0000256" key="1">
    <source>
        <dbReference type="SAM" id="MobiDB-lite"/>
    </source>
</evidence>
<proteinExistence type="predicted"/>
<organism evidence="2 3">
    <name type="scientific">Ameca splendens</name>
    <dbReference type="NCBI Taxonomy" id="208324"/>
    <lineage>
        <taxon>Eukaryota</taxon>
        <taxon>Metazoa</taxon>
        <taxon>Chordata</taxon>
        <taxon>Craniata</taxon>
        <taxon>Vertebrata</taxon>
        <taxon>Euteleostomi</taxon>
        <taxon>Actinopterygii</taxon>
        <taxon>Neopterygii</taxon>
        <taxon>Teleostei</taxon>
        <taxon>Neoteleostei</taxon>
        <taxon>Acanthomorphata</taxon>
        <taxon>Ovalentaria</taxon>
        <taxon>Atherinomorphae</taxon>
        <taxon>Cyprinodontiformes</taxon>
        <taxon>Goodeidae</taxon>
        <taxon>Ameca</taxon>
    </lineage>
</organism>
<keyword evidence="3" id="KW-1185">Reference proteome</keyword>